<evidence type="ECO:0000256" key="9">
    <source>
        <dbReference type="SAM" id="Coils"/>
    </source>
</evidence>
<reference evidence="10" key="1">
    <citation type="submission" date="2021-01" db="EMBL/GenBank/DDBJ databases">
        <authorList>
            <person name="Corre E."/>
            <person name="Pelletier E."/>
            <person name="Niang G."/>
            <person name="Scheremetjew M."/>
            <person name="Finn R."/>
            <person name="Kale V."/>
            <person name="Holt S."/>
            <person name="Cochrane G."/>
            <person name="Meng A."/>
            <person name="Brown T."/>
            <person name="Cohen L."/>
        </authorList>
    </citation>
    <scope>NUCLEOTIDE SEQUENCE</scope>
    <source>
        <strain evidence="10">CCAP1064/1</strain>
    </source>
</reference>
<dbReference type="InterPro" id="IPR013837">
    <property type="entry name" value="ATP_synth_F0_suB"/>
</dbReference>
<accession>A0A7S0GI52</accession>
<evidence type="ECO:0000256" key="3">
    <source>
        <dbReference type="ARBA" id="ARBA00022781"/>
    </source>
</evidence>
<evidence type="ECO:0000256" key="7">
    <source>
        <dbReference type="ARBA" id="ARBA00023136"/>
    </source>
</evidence>
<dbReference type="InterPro" id="IPR008688">
    <property type="entry name" value="ATP_synth_Bsub_B/MI25"/>
</dbReference>
<protein>
    <recommendedName>
        <fullName evidence="8">ATP synthase subunit b</fullName>
    </recommendedName>
</protein>
<keyword evidence="5 8" id="KW-0406">Ion transport</keyword>
<keyword evidence="1 8" id="KW-0813">Transport</keyword>
<keyword evidence="6 8" id="KW-0496">Mitochondrion</keyword>
<dbReference type="PANTHER" id="PTHR12733:SF3">
    <property type="entry name" value="ATP SYNTHASE F(0) COMPLEX SUBUNIT B1, MITOCHONDRIAL"/>
    <property type="match status" value="1"/>
</dbReference>
<keyword evidence="2 8" id="KW-0138">CF(0)</keyword>
<dbReference type="GO" id="GO:0005743">
    <property type="term" value="C:mitochondrial inner membrane"/>
    <property type="evidence" value="ECO:0007669"/>
    <property type="project" value="UniProtKB-SubCell"/>
</dbReference>
<evidence type="ECO:0000256" key="6">
    <source>
        <dbReference type="ARBA" id="ARBA00023128"/>
    </source>
</evidence>
<sequence length="299" mass="32601">MLRIASSSIARQSVARASRSASAVNMPGVVSFHASSSRKEEEETKDVTLSKGGFMNTGYSEWLALPIGMATAVPVLSFDWYVVNEETQLAAAFVAFCVIVYTQGGDAIHAALDENAKTILKEQREDEEQVIDAMEKLIVSLEGQQENPEIVKEMNAMRLEAYKKMNEAGAIKPKHDLKVQVERMLNMIAAEEASNSEKTKTALMEECAANVSKQFASDKALKKSALDAAIASIKGTGSTDPVKGAFVKFFQDKSAQLAKVKDDTTEKDQRVALLAKANSVAENEGYFFRFDDKGVPTLV</sequence>
<organism evidence="10">
    <name type="scientific">Proboscia inermis</name>
    <dbReference type="NCBI Taxonomy" id="420281"/>
    <lineage>
        <taxon>Eukaryota</taxon>
        <taxon>Sar</taxon>
        <taxon>Stramenopiles</taxon>
        <taxon>Ochrophyta</taxon>
        <taxon>Bacillariophyta</taxon>
        <taxon>Coscinodiscophyceae</taxon>
        <taxon>Rhizosoleniophycidae</taxon>
        <taxon>Rhizosoleniales</taxon>
        <taxon>Rhizosoleniaceae</taxon>
        <taxon>Proboscia</taxon>
    </lineage>
</organism>
<comment type="subcellular location">
    <subcellularLocation>
        <location evidence="8">Mitochondrion</location>
    </subcellularLocation>
    <subcellularLocation>
        <location evidence="8">Mitochondrion inner membrane</location>
    </subcellularLocation>
</comment>
<dbReference type="GO" id="GO:0015986">
    <property type="term" value="P:proton motive force-driven ATP synthesis"/>
    <property type="evidence" value="ECO:0007669"/>
    <property type="project" value="UniProtKB-UniRule"/>
</dbReference>
<evidence type="ECO:0000313" key="10">
    <source>
        <dbReference type="EMBL" id="CAD8418126.1"/>
    </source>
</evidence>
<evidence type="ECO:0000256" key="5">
    <source>
        <dbReference type="ARBA" id="ARBA00023065"/>
    </source>
</evidence>
<name>A0A7S0GI52_9STRA</name>
<evidence type="ECO:0000256" key="8">
    <source>
        <dbReference type="RuleBase" id="RU368017"/>
    </source>
</evidence>
<evidence type="ECO:0000256" key="4">
    <source>
        <dbReference type="ARBA" id="ARBA00022792"/>
    </source>
</evidence>
<evidence type="ECO:0000256" key="1">
    <source>
        <dbReference type="ARBA" id="ARBA00022448"/>
    </source>
</evidence>
<keyword evidence="9" id="KW-0175">Coiled coil</keyword>
<keyword evidence="7 8" id="KW-0472">Membrane</keyword>
<comment type="similarity">
    <text evidence="8">Belongs to the eukaryotic ATPase B chain family.</text>
</comment>
<gene>
    <name evidence="10" type="ORF">PINE0816_LOCUS14261</name>
</gene>
<feature type="coiled-coil region" evidence="9">
    <location>
        <begin position="117"/>
        <end position="144"/>
    </location>
</feature>
<dbReference type="GO" id="GO:0015078">
    <property type="term" value="F:proton transmembrane transporter activity"/>
    <property type="evidence" value="ECO:0007669"/>
    <property type="project" value="UniProtKB-UniRule"/>
</dbReference>
<dbReference type="GO" id="GO:0045259">
    <property type="term" value="C:proton-transporting ATP synthase complex"/>
    <property type="evidence" value="ECO:0007669"/>
    <property type="project" value="UniProtKB-KW"/>
</dbReference>
<dbReference type="Pfam" id="PF05405">
    <property type="entry name" value="Mt_ATP-synt_B"/>
    <property type="match status" value="1"/>
</dbReference>
<dbReference type="AlphaFoldDB" id="A0A7S0GI52"/>
<dbReference type="PANTHER" id="PTHR12733">
    <property type="entry name" value="MITOCHONDRIAL ATP SYNTHASE B CHAIN"/>
    <property type="match status" value="1"/>
</dbReference>
<evidence type="ECO:0000256" key="2">
    <source>
        <dbReference type="ARBA" id="ARBA00022547"/>
    </source>
</evidence>
<comment type="function">
    <text evidence="8">Subunit b, of the mitochondrial membrane ATP synthase complex (F(1)F(0) ATP synthase or Complex V) that produces ATP from ADP in the presence of a proton gradient across the membrane which is generated by electron transport complexes of the respiratory chain. ATP synthase complex consist of a soluble F(1) head domain - the catalytic core - and a membrane F(1) domain - the membrane proton channel. These two domains are linked by a central stalk rotating inside the F(1) region and a stationary peripheral stalk. During catalysis, ATP synthesis in the catalytic domain of F(1) is coupled via a rotary mechanism of the central stalk subunits to proton translocation. In vivo, can only synthesize ATP although its ATP hydrolase activity can be activated artificially in vitro. Part of the complex F(0) domain. Part of the complex F(0) domain and the peripheric stalk, which acts as a stator to hold the catalytic alpha(3)beta(3) subcomplex and subunit a/ATP6 static relative to the rotary elements.</text>
</comment>
<keyword evidence="4 8" id="KW-0999">Mitochondrion inner membrane</keyword>
<comment type="subunit">
    <text evidence="8">F-type ATPases have 2 components, CF(1) - the catalytic core - and CF(0) - the membrane proton channel. CF(1) and CF(0) have multiple subunits.</text>
</comment>
<dbReference type="EMBL" id="HBEL01030551">
    <property type="protein sequence ID" value="CAD8418126.1"/>
    <property type="molecule type" value="Transcribed_RNA"/>
</dbReference>
<proteinExistence type="inferred from homology"/>
<keyword evidence="3 8" id="KW-0375">Hydrogen ion transport</keyword>